<reference evidence="2" key="1">
    <citation type="submission" date="2016-05" db="EMBL/GenBank/DDBJ databases">
        <authorList>
            <person name="Naeem Raeece"/>
        </authorList>
    </citation>
    <scope>NUCLEOTIDE SEQUENCE [LARGE SCALE GENOMIC DNA]</scope>
</reference>
<sequence>GRRDSGKCLRGLCFRNRSDCSFCNTIQQKSWSMKCRQPKVVLQLIHKCVIWTEREMMVSNRDHFLEFSEVQKFSIFQILLQKTGKFFCTYASVQTNFKESSLILIGKRDLCNTMMHLDFKRSSESTVKPGGIRKQKKICNE</sequence>
<dbReference type="AlphaFoldDB" id="A0A1A8WU55"/>
<evidence type="ECO:0000313" key="2">
    <source>
        <dbReference type="Proteomes" id="UP000078597"/>
    </source>
</evidence>
<organism evidence="1 2">
    <name type="scientific">Plasmodium malariae</name>
    <dbReference type="NCBI Taxonomy" id="5858"/>
    <lineage>
        <taxon>Eukaryota</taxon>
        <taxon>Sar</taxon>
        <taxon>Alveolata</taxon>
        <taxon>Apicomplexa</taxon>
        <taxon>Aconoidasida</taxon>
        <taxon>Haemosporida</taxon>
        <taxon>Plasmodiidae</taxon>
        <taxon>Plasmodium</taxon>
        <taxon>Plasmodium (Plasmodium)</taxon>
    </lineage>
</organism>
<protein>
    <submittedName>
        <fullName evidence="1">Uncharacterized protein</fullName>
    </submittedName>
</protein>
<dbReference type="EMBL" id="FLQW01004008">
    <property type="protein sequence ID" value="SBS96453.1"/>
    <property type="molecule type" value="Genomic_DNA"/>
</dbReference>
<evidence type="ECO:0000313" key="1">
    <source>
        <dbReference type="EMBL" id="SBS96453.1"/>
    </source>
</evidence>
<dbReference type="Proteomes" id="UP000078597">
    <property type="component" value="Unassembled WGS sequence"/>
</dbReference>
<feature type="non-terminal residue" evidence="1">
    <location>
        <position position="1"/>
    </location>
</feature>
<name>A0A1A8WU55_PLAMA</name>
<gene>
    <name evidence="1" type="ORF">PMALA_054010</name>
</gene>
<accession>A0A1A8WU55</accession>
<proteinExistence type="predicted"/>